<protein>
    <submittedName>
        <fullName evidence="2">Uncharacterized protein</fullName>
    </submittedName>
</protein>
<dbReference type="AlphaFoldDB" id="A0A6A6QCN1"/>
<feature type="region of interest" description="Disordered" evidence="1">
    <location>
        <begin position="177"/>
        <end position="217"/>
    </location>
</feature>
<dbReference type="EMBL" id="MU004198">
    <property type="protein sequence ID" value="KAF2489901.1"/>
    <property type="molecule type" value="Genomic_DNA"/>
</dbReference>
<reference evidence="2" key="1">
    <citation type="journal article" date="2020" name="Stud. Mycol.">
        <title>101 Dothideomycetes genomes: a test case for predicting lifestyles and emergence of pathogens.</title>
        <authorList>
            <person name="Haridas S."/>
            <person name="Albert R."/>
            <person name="Binder M."/>
            <person name="Bloem J."/>
            <person name="Labutti K."/>
            <person name="Salamov A."/>
            <person name="Andreopoulos B."/>
            <person name="Baker S."/>
            <person name="Barry K."/>
            <person name="Bills G."/>
            <person name="Bluhm B."/>
            <person name="Cannon C."/>
            <person name="Castanera R."/>
            <person name="Culley D."/>
            <person name="Daum C."/>
            <person name="Ezra D."/>
            <person name="Gonzalez J."/>
            <person name="Henrissat B."/>
            <person name="Kuo A."/>
            <person name="Liang C."/>
            <person name="Lipzen A."/>
            <person name="Lutzoni F."/>
            <person name="Magnuson J."/>
            <person name="Mondo S."/>
            <person name="Nolan M."/>
            <person name="Ohm R."/>
            <person name="Pangilinan J."/>
            <person name="Park H.-J."/>
            <person name="Ramirez L."/>
            <person name="Alfaro M."/>
            <person name="Sun H."/>
            <person name="Tritt A."/>
            <person name="Yoshinaga Y."/>
            <person name="Zwiers L.-H."/>
            <person name="Turgeon B."/>
            <person name="Goodwin S."/>
            <person name="Spatafora J."/>
            <person name="Crous P."/>
            <person name="Grigoriev I."/>
        </authorList>
    </citation>
    <scope>NUCLEOTIDE SEQUENCE</scope>
    <source>
        <strain evidence="2">CBS 269.34</strain>
    </source>
</reference>
<keyword evidence="3" id="KW-1185">Reference proteome</keyword>
<dbReference type="Proteomes" id="UP000799750">
    <property type="component" value="Unassembled WGS sequence"/>
</dbReference>
<feature type="region of interest" description="Disordered" evidence="1">
    <location>
        <begin position="1"/>
        <end position="47"/>
    </location>
</feature>
<accession>A0A6A6QCN1</accession>
<name>A0A6A6QCN1_9PEZI</name>
<gene>
    <name evidence="2" type="ORF">BU16DRAFT_531324</name>
</gene>
<feature type="compositionally biased region" description="Low complexity" evidence="1">
    <location>
        <begin position="180"/>
        <end position="189"/>
    </location>
</feature>
<evidence type="ECO:0000313" key="3">
    <source>
        <dbReference type="Proteomes" id="UP000799750"/>
    </source>
</evidence>
<proteinExistence type="predicted"/>
<evidence type="ECO:0000256" key="1">
    <source>
        <dbReference type="SAM" id="MobiDB-lite"/>
    </source>
</evidence>
<sequence length="240" mass="25773">MFRVPSPISDATDDFNTAPARPAAEDPGDGTPGESQAPPRTIPPGWEREPAWMVSQTEASMDSYPRGSGFYFPKPTQEVLQVGDSVPPAWSSQEHYTGRAIPGRPPSQIVPDSYSGGIFAGGRSESFETDGSITPTQSSTNSVQSALPSFFKPHLGLDYAHVSYSADTTIRMPRAQVTASSSLGSDTSSMRTPLAPVRTPSSRANVPGISSSRETGRTATERHKLWWVCSTPNSPRAVRF</sequence>
<feature type="compositionally biased region" description="Polar residues" evidence="1">
    <location>
        <begin position="199"/>
        <end position="213"/>
    </location>
</feature>
<organism evidence="2 3">
    <name type="scientific">Lophium mytilinum</name>
    <dbReference type="NCBI Taxonomy" id="390894"/>
    <lineage>
        <taxon>Eukaryota</taxon>
        <taxon>Fungi</taxon>
        <taxon>Dikarya</taxon>
        <taxon>Ascomycota</taxon>
        <taxon>Pezizomycotina</taxon>
        <taxon>Dothideomycetes</taxon>
        <taxon>Pleosporomycetidae</taxon>
        <taxon>Mytilinidiales</taxon>
        <taxon>Mytilinidiaceae</taxon>
        <taxon>Lophium</taxon>
    </lineage>
</organism>
<dbReference type="OrthoDB" id="10429348at2759"/>
<evidence type="ECO:0000313" key="2">
    <source>
        <dbReference type="EMBL" id="KAF2489901.1"/>
    </source>
</evidence>